<protein>
    <submittedName>
        <fullName evidence="2">Charged multivesicular body protein 7</fullName>
    </submittedName>
</protein>
<feature type="region of interest" description="Disordered" evidence="1">
    <location>
        <begin position="413"/>
        <end position="455"/>
    </location>
</feature>
<evidence type="ECO:0000256" key="1">
    <source>
        <dbReference type="SAM" id="MobiDB-lite"/>
    </source>
</evidence>
<dbReference type="GO" id="GO:0032511">
    <property type="term" value="P:late endosome to vacuole transport via multivesicular body sorting pathway"/>
    <property type="evidence" value="ECO:0007669"/>
    <property type="project" value="TreeGrafter"/>
</dbReference>
<comment type="caution">
    <text evidence="2">The sequence shown here is derived from an EMBL/GenBank/DDBJ whole genome shotgun (WGS) entry which is preliminary data.</text>
</comment>
<name>A0A2V3IL61_9FLOR</name>
<accession>A0A2V3IL61</accession>
<reference evidence="2 3" key="1">
    <citation type="journal article" date="2018" name="Mol. Biol. Evol.">
        <title>Analysis of the draft genome of the red seaweed Gracilariopsis chorda provides insights into genome size evolution in Rhodophyta.</title>
        <authorList>
            <person name="Lee J."/>
            <person name="Yang E.C."/>
            <person name="Graf L."/>
            <person name="Yang J.H."/>
            <person name="Qiu H."/>
            <person name="Zel Zion U."/>
            <person name="Chan C.X."/>
            <person name="Stephens T.G."/>
            <person name="Weber A.P.M."/>
            <person name="Boo G.H."/>
            <person name="Boo S.M."/>
            <person name="Kim K.M."/>
            <person name="Shin Y."/>
            <person name="Jung M."/>
            <person name="Lee S.J."/>
            <person name="Yim H.S."/>
            <person name="Lee J.H."/>
            <person name="Bhattacharya D."/>
            <person name="Yoon H.S."/>
        </authorList>
    </citation>
    <scope>NUCLEOTIDE SEQUENCE [LARGE SCALE GENOMIC DNA]</scope>
    <source>
        <strain evidence="2 3">SKKU-2015</strain>
        <tissue evidence="2">Whole body</tissue>
    </source>
</reference>
<dbReference type="InterPro" id="IPR005024">
    <property type="entry name" value="Snf7_fam"/>
</dbReference>
<dbReference type="Proteomes" id="UP000247409">
    <property type="component" value="Unassembled WGS sequence"/>
</dbReference>
<dbReference type="STRING" id="448386.A0A2V3IL61"/>
<sequence>MVTGNAWSVTTLASFKTRNEEEIDVLWSADLPTYRDENPALWDAIVGFFEDAIVSSCSRPGKLVVTPRELLKQLKHNGREPSSGLRVIRELFQKGDIVSADTLRPPSKDSSNRAGYTLSALKQTLGSYIWGAKKTESPSLDDPIVPVAALKAAAARFASFSEGPMASTEIHTVKTLAAAVTGRNTRDAEAVISYLVSKNEAVPLFTEPSPEHPEPVLGVKFGKHKVNPSDQGVLRTKAAFEHMEQQSMHLEKAVAAEKEAATIAAKAGQKSEALTRLRRKKVLEAKLTGTRSAATKLSDVLMAVDEAESNKEAVLALETGMASLKLVNENGVTAGRVDNVASDFKDLMEGQTDVRLALEQLAKDSAADDAVLEEELEELITGKPSALKVTPSKLPKKTLADEAEEELAELLAALPSPSNEPVPSPYQVPAAASSSGIQEPSAVDNRRLEANIPDS</sequence>
<dbReference type="OrthoDB" id="441172at2759"/>
<dbReference type="GO" id="GO:0009898">
    <property type="term" value="C:cytoplasmic side of plasma membrane"/>
    <property type="evidence" value="ECO:0007669"/>
    <property type="project" value="TreeGrafter"/>
</dbReference>
<organism evidence="2 3">
    <name type="scientific">Gracilariopsis chorda</name>
    <dbReference type="NCBI Taxonomy" id="448386"/>
    <lineage>
        <taxon>Eukaryota</taxon>
        <taxon>Rhodophyta</taxon>
        <taxon>Florideophyceae</taxon>
        <taxon>Rhodymeniophycidae</taxon>
        <taxon>Gracilariales</taxon>
        <taxon>Gracilariaceae</taxon>
        <taxon>Gracilariopsis</taxon>
    </lineage>
</organism>
<gene>
    <name evidence="2" type="ORF">BWQ96_07465</name>
</gene>
<dbReference type="GO" id="GO:0000815">
    <property type="term" value="C:ESCRT III complex"/>
    <property type="evidence" value="ECO:0007669"/>
    <property type="project" value="TreeGrafter"/>
</dbReference>
<evidence type="ECO:0000313" key="2">
    <source>
        <dbReference type="EMBL" id="PXF42814.1"/>
    </source>
</evidence>
<dbReference type="Pfam" id="PF03357">
    <property type="entry name" value="Snf7"/>
    <property type="match status" value="1"/>
</dbReference>
<dbReference type="GO" id="GO:0006900">
    <property type="term" value="P:vesicle budding from membrane"/>
    <property type="evidence" value="ECO:0007669"/>
    <property type="project" value="TreeGrafter"/>
</dbReference>
<evidence type="ECO:0000313" key="3">
    <source>
        <dbReference type="Proteomes" id="UP000247409"/>
    </source>
</evidence>
<keyword evidence="3" id="KW-1185">Reference proteome</keyword>
<dbReference type="PANTHER" id="PTHR22761:SF96">
    <property type="entry name" value="BCDNA.GH08385"/>
    <property type="match status" value="1"/>
</dbReference>
<proteinExistence type="predicted"/>
<dbReference type="GO" id="GO:0005771">
    <property type="term" value="C:multivesicular body"/>
    <property type="evidence" value="ECO:0007669"/>
    <property type="project" value="TreeGrafter"/>
</dbReference>
<dbReference type="EMBL" id="NBIV01000149">
    <property type="protein sequence ID" value="PXF42814.1"/>
    <property type="molecule type" value="Genomic_DNA"/>
</dbReference>
<dbReference type="Pfam" id="PF25880">
    <property type="entry name" value="WHD_CHMP7_1st"/>
    <property type="match status" value="1"/>
</dbReference>
<dbReference type="PANTHER" id="PTHR22761">
    <property type="entry name" value="CHARGED MULTIVESICULAR BODY PROTEIN"/>
    <property type="match status" value="1"/>
</dbReference>
<dbReference type="AlphaFoldDB" id="A0A2V3IL61"/>